<dbReference type="EMBL" id="JAGQHS010000345">
    <property type="protein sequence ID" value="MCA9759434.1"/>
    <property type="molecule type" value="Genomic_DNA"/>
</dbReference>
<evidence type="ECO:0000259" key="4">
    <source>
        <dbReference type="PROSITE" id="PS50885"/>
    </source>
</evidence>
<feature type="domain" description="HAMP" evidence="4">
    <location>
        <begin position="323"/>
        <end position="375"/>
    </location>
</feature>
<keyword evidence="3" id="KW-0812">Transmembrane</keyword>
<dbReference type="InterPro" id="IPR003660">
    <property type="entry name" value="HAMP_dom"/>
</dbReference>
<dbReference type="PROSITE" id="PS51753">
    <property type="entry name" value="HBM"/>
    <property type="match status" value="1"/>
</dbReference>
<name>A0A956NLR8_UNCEI</name>
<reference evidence="6" key="1">
    <citation type="submission" date="2020-04" db="EMBL/GenBank/DDBJ databases">
        <authorList>
            <person name="Zhang T."/>
        </authorList>
    </citation>
    <scope>NUCLEOTIDE SEQUENCE</scope>
    <source>
        <strain evidence="6">HKST-UBA02</strain>
    </source>
</reference>
<dbReference type="InterPro" id="IPR032255">
    <property type="entry name" value="HBM"/>
</dbReference>
<reference evidence="6" key="2">
    <citation type="journal article" date="2021" name="Microbiome">
        <title>Successional dynamics and alternative stable states in a saline activated sludge microbial community over 9 years.</title>
        <authorList>
            <person name="Wang Y."/>
            <person name="Ye J."/>
            <person name="Ju F."/>
            <person name="Liu L."/>
            <person name="Boyd J.A."/>
            <person name="Deng Y."/>
            <person name="Parks D.H."/>
            <person name="Jiang X."/>
            <person name="Yin X."/>
            <person name="Woodcroft B.J."/>
            <person name="Tyson G.W."/>
            <person name="Hugenholtz P."/>
            <person name="Polz M.F."/>
            <person name="Zhang T."/>
        </authorList>
    </citation>
    <scope>NUCLEOTIDE SEQUENCE</scope>
    <source>
        <strain evidence="6">HKST-UBA02</strain>
    </source>
</reference>
<feature type="non-terminal residue" evidence="6">
    <location>
        <position position="399"/>
    </location>
</feature>
<evidence type="ECO:0000256" key="2">
    <source>
        <dbReference type="ARBA" id="ARBA00029447"/>
    </source>
</evidence>
<dbReference type="PANTHER" id="PTHR43531:SF11">
    <property type="entry name" value="METHYL-ACCEPTING CHEMOTAXIS PROTEIN 3"/>
    <property type="match status" value="1"/>
</dbReference>
<proteinExistence type="inferred from homology"/>
<evidence type="ECO:0000259" key="5">
    <source>
        <dbReference type="PROSITE" id="PS51753"/>
    </source>
</evidence>
<dbReference type="SMART" id="SM01358">
    <property type="entry name" value="HBM"/>
    <property type="match status" value="1"/>
</dbReference>
<dbReference type="GO" id="GO:0007165">
    <property type="term" value="P:signal transduction"/>
    <property type="evidence" value="ECO:0007669"/>
    <property type="project" value="InterPro"/>
</dbReference>
<dbReference type="PROSITE" id="PS50885">
    <property type="entry name" value="HAMP"/>
    <property type="match status" value="1"/>
</dbReference>
<evidence type="ECO:0000256" key="1">
    <source>
        <dbReference type="ARBA" id="ARBA00022500"/>
    </source>
</evidence>
<accession>A0A956NLR8</accession>
<feature type="domain" description="HBM" evidence="5">
    <location>
        <begin position="49"/>
        <end position="289"/>
    </location>
</feature>
<dbReference type="InterPro" id="IPR051310">
    <property type="entry name" value="MCP_chemotaxis"/>
</dbReference>
<protein>
    <submittedName>
        <fullName evidence="6">HAMP domain-containing protein</fullName>
    </submittedName>
</protein>
<keyword evidence="3" id="KW-1133">Transmembrane helix</keyword>
<feature type="transmembrane region" description="Helical" evidence="3">
    <location>
        <begin position="299"/>
        <end position="321"/>
    </location>
</feature>
<dbReference type="Pfam" id="PF00672">
    <property type="entry name" value="HAMP"/>
    <property type="match status" value="1"/>
</dbReference>
<gene>
    <name evidence="6" type="ORF">KDA27_26810</name>
</gene>
<keyword evidence="1" id="KW-0145">Chemotaxis</keyword>
<dbReference type="PANTHER" id="PTHR43531">
    <property type="entry name" value="PROTEIN ICFG"/>
    <property type="match status" value="1"/>
</dbReference>
<dbReference type="CDD" id="cd06225">
    <property type="entry name" value="HAMP"/>
    <property type="match status" value="1"/>
</dbReference>
<dbReference type="Proteomes" id="UP000739538">
    <property type="component" value="Unassembled WGS sequence"/>
</dbReference>
<dbReference type="GO" id="GO:0004888">
    <property type="term" value="F:transmembrane signaling receptor activity"/>
    <property type="evidence" value="ECO:0007669"/>
    <property type="project" value="TreeGrafter"/>
</dbReference>
<dbReference type="GO" id="GO:0005886">
    <property type="term" value="C:plasma membrane"/>
    <property type="evidence" value="ECO:0007669"/>
    <property type="project" value="TreeGrafter"/>
</dbReference>
<dbReference type="SUPFAM" id="SSF158472">
    <property type="entry name" value="HAMP domain-like"/>
    <property type="match status" value="1"/>
</dbReference>
<organism evidence="6 7">
    <name type="scientific">Eiseniibacteriota bacterium</name>
    <dbReference type="NCBI Taxonomy" id="2212470"/>
    <lineage>
        <taxon>Bacteria</taxon>
        <taxon>Candidatus Eiseniibacteriota</taxon>
    </lineage>
</organism>
<evidence type="ECO:0000256" key="3">
    <source>
        <dbReference type="SAM" id="Phobius"/>
    </source>
</evidence>
<keyword evidence="3" id="KW-0472">Membrane</keyword>
<evidence type="ECO:0000313" key="6">
    <source>
        <dbReference type="EMBL" id="MCA9759434.1"/>
    </source>
</evidence>
<comment type="similarity">
    <text evidence="2">Belongs to the methyl-accepting chemotaxis (MCP) protein family.</text>
</comment>
<dbReference type="SMART" id="SM00304">
    <property type="entry name" value="HAMP"/>
    <property type="match status" value="1"/>
</dbReference>
<evidence type="ECO:0000313" key="7">
    <source>
        <dbReference type="Proteomes" id="UP000739538"/>
    </source>
</evidence>
<dbReference type="AlphaFoldDB" id="A0A956NLR8"/>
<sequence length="399" mass="43821">MSAMKSRRVTVAMKIGAGFGLVLFLLVVVGGVSFDAIRSLGGKFGEFSRISTNEVRAGRLQANMAMARIQAIYYIYQGEPERERLFRERYEATEGFLKEALDETKGEKQLERLHEIEKDLATYGKEFDRIVELKAERDHVVHDFLDADGPEMERALSEVMASAHRDGDASAAFYTGEALRNLLLGRLYMAKYLTTNESAAAERARTELASLDKAFETLDAEVQNPERRALVAKAHNLTERYEGAFESLVGTITERNRIRDESLAELGTEITQLAEDYKLDIIARQNTLSEESKTARQRATMVIMVGALAAIVLGVGISIIITRGIVGPVGRLLASFKVIATGDLTEEVKVSSRDEIGELSQGFNEFVATIRGLVAEVSDSAHEVAGAATEIAASSEQMA</sequence>
<dbReference type="Gene3D" id="1.10.287.950">
    <property type="entry name" value="Methyl-accepting chemotaxis protein"/>
    <property type="match status" value="1"/>
</dbReference>
<dbReference type="Gene3D" id="1.20.1440.210">
    <property type="match status" value="1"/>
</dbReference>
<dbReference type="GO" id="GO:0006935">
    <property type="term" value="P:chemotaxis"/>
    <property type="evidence" value="ECO:0007669"/>
    <property type="project" value="UniProtKB-KW"/>
</dbReference>
<comment type="caution">
    <text evidence="6">The sequence shown here is derived from an EMBL/GenBank/DDBJ whole genome shotgun (WGS) entry which is preliminary data.</text>
</comment>